<accession>A0A9N8VZP5</accession>
<evidence type="ECO:0000256" key="4">
    <source>
        <dbReference type="ARBA" id="ARBA00023163"/>
    </source>
</evidence>
<dbReference type="PROSITE" id="PS50943">
    <property type="entry name" value="HTH_CROC1"/>
    <property type="match status" value="1"/>
</dbReference>
<evidence type="ECO:0000256" key="5">
    <source>
        <dbReference type="ARBA" id="ARBA00035107"/>
    </source>
</evidence>
<evidence type="ECO:0000313" key="7">
    <source>
        <dbReference type="EMBL" id="CAG8466751.1"/>
    </source>
</evidence>
<keyword evidence="3" id="KW-0238">DNA-binding</keyword>
<comment type="caution">
    <text evidence="7">The sequence shown here is derived from an EMBL/GenBank/DDBJ whole genome shotgun (WGS) entry which is preliminary data.</text>
</comment>
<gene>
    <name evidence="7" type="ORF">ALEPTO_LOCUS1815</name>
</gene>
<proteinExistence type="inferred from homology"/>
<dbReference type="SMART" id="SM00530">
    <property type="entry name" value="HTH_XRE"/>
    <property type="match status" value="1"/>
</dbReference>
<organism evidence="7 8">
    <name type="scientific">Ambispora leptoticha</name>
    <dbReference type="NCBI Taxonomy" id="144679"/>
    <lineage>
        <taxon>Eukaryota</taxon>
        <taxon>Fungi</taxon>
        <taxon>Fungi incertae sedis</taxon>
        <taxon>Mucoromycota</taxon>
        <taxon>Glomeromycotina</taxon>
        <taxon>Glomeromycetes</taxon>
        <taxon>Archaeosporales</taxon>
        <taxon>Ambisporaceae</taxon>
        <taxon>Ambispora</taxon>
    </lineage>
</organism>
<dbReference type="EMBL" id="CAJVPS010000222">
    <property type="protein sequence ID" value="CAG8466751.1"/>
    <property type="molecule type" value="Genomic_DNA"/>
</dbReference>
<dbReference type="Gene3D" id="1.10.260.40">
    <property type="entry name" value="lambda repressor-like DNA-binding domains"/>
    <property type="match status" value="1"/>
</dbReference>
<dbReference type="Pfam" id="PF08523">
    <property type="entry name" value="MBF1"/>
    <property type="match status" value="1"/>
</dbReference>
<comment type="function">
    <text evidence="5">Transcriptional coactivator that stimulates GCN4-dependent transcriptional activity by bridging the DNA-binding region of GCN4 and TBP (SPT15), thereby recruiting TBP to GCN4-bound promoters. Involved in induction of the ribosome quality control (RQC) pathway; a pathway that degrades nascent peptide chains during problematic translation. Required to prevent stalled ribosomes from frameshifting.</text>
</comment>
<reference evidence="7" key="1">
    <citation type="submission" date="2021-06" db="EMBL/GenBank/DDBJ databases">
        <authorList>
            <person name="Kallberg Y."/>
            <person name="Tangrot J."/>
            <person name="Rosling A."/>
        </authorList>
    </citation>
    <scope>NUCLEOTIDE SEQUENCE</scope>
    <source>
        <strain evidence="7">FL130A</strain>
    </source>
</reference>
<dbReference type="PANTHER" id="PTHR10245">
    <property type="entry name" value="ENDOTHELIAL DIFFERENTIATION-RELATED FACTOR 1 MULTIPROTEIN BRIDGING FACTOR 1"/>
    <property type="match status" value="1"/>
</dbReference>
<dbReference type="Pfam" id="PF01381">
    <property type="entry name" value="HTH_3"/>
    <property type="match status" value="1"/>
</dbReference>
<dbReference type="InterPro" id="IPR001387">
    <property type="entry name" value="Cro/C1-type_HTH"/>
</dbReference>
<keyword evidence="4" id="KW-0804">Transcription</keyword>
<dbReference type="PANTHER" id="PTHR10245:SF15">
    <property type="entry name" value="ENDOTHELIAL DIFFERENTIATION-RELATED FACTOR 1"/>
    <property type="match status" value="1"/>
</dbReference>
<protein>
    <submittedName>
        <fullName evidence="7">9419_t:CDS:1</fullName>
    </submittedName>
</protein>
<evidence type="ECO:0000256" key="3">
    <source>
        <dbReference type="ARBA" id="ARBA00023125"/>
    </source>
</evidence>
<name>A0A9N8VZP5_9GLOM</name>
<dbReference type="GO" id="GO:0005634">
    <property type="term" value="C:nucleus"/>
    <property type="evidence" value="ECO:0007669"/>
    <property type="project" value="TreeGrafter"/>
</dbReference>
<sequence length="142" mass="15531">MSGGVDDWDKKVVIRKRGEQIKVTKGTSAINAARRAGAVVETERKTTGGTNKGHVVADHQRIAKIDRENEVAPPPKISLSVGKAIQQARQAKGLNQKDLGQKINEKANIINDYEMGRTIPNQQVLSKLERVLGIKLRGKNST</sequence>
<evidence type="ECO:0000256" key="1">
    <source>
        <dbReference type="ARBA" id="ARBA00009802"/>
    </source>
</evidence>
<comment type="similarity">
    <text evidence="1">Belongs to the MBF1 family.</text>
</comment>
<keyword evidence="8" id="KW-1185">Reference proteome</keyword>
<dbReference type="OrthoDB" id="10253401at2759"/>
<dbReference type="InterPro" id="IPR013729">
    <property type="entry name" value="MBF1_N"/>
</dbReference>
<dbReference type="CDD" id="cd00093">
    <property type="entry name" value="HTH_XRE"/>
    <property type="match status" value="1"/>
</dbReference>
<feature type="domain" description="HTH cro/C1-type" evidence="6">
    <location>
        <begin position="85"/>
        <end position="139"/>
    </location>
</feature>
<dbReference type="SUPFAM" id="SSF47413">
    <property type="entry name" value="lambda repressor-like DNA-binding domains"/>
    <property type="match status" value="1"/>
</dbReference>
<dbReference type="InterPro" id="IPR010982">
    <property type="entry name" value="Lambda_DNA-bd_dom_sf"/>
</dbReference>
<evidence type="ECO:0000313" key="8">
    <source>
        <dbReference type="Proteomes" id="UP000789508"/>
    </source>
</evidence>
<keyword evidence="2" id="KW-0805">Transcription regulation</keyword>
<evidence type="ECO:0000256" key="2">
    <source>
        <dbReference type="ARBA" id="ARBA00023015"/>
    </source>
</evidence>
<dbReference type="GO" id="GO:0003677">
    <property type="term" value="F:DNA binding"/>
    <property type="evidence" value="ECO:0007669"/>
    <property type="project" value="UniProtKB-KW"/>
</dbReference>
<dbReference type="AlphaFoldDB" id="A0A9N8VZP5"/>
<dbReference type="Proteomes" id="UP000789508">
    <property type="component" value="Unassembled WGS sequence"/>
</dbReference>
<evidence type="ECO:0000259" key="6">
    <source>
        <dbReference type="PROSITE" id="PS50943"/>
    </source>
</evidence>